<evidence type="ECO:0000259" key="1">
    <source>
        <dbReference type="Pfam" id="PF12645"/>
    </source>
</evidence>
<evidence type="ECO:0000313" key="2">
    <source>
        <dbReference type="EMBL" id="MDI4644356.1"/>
    </source>
</evidence>
<dbReference type="RefSeq" id="WP_282907361.1">
    <property type="nucleotide sequence ID" value="NZ_JAGRPV010000001.1"/>
</dbReference>
<name>A0ABT6TCP8_9BACL</name>
<sequence length="94" mass="10314">MQTKSGRGDPPTNGQLRQLVQAAGGGDQIAKLLILDFFEQEIDNLSRFMRMPRDEAKQALKLELLELIRLKAEELASAGLCAEPQAAYAVATNE</sequence>
<dbReference type="Proteomes" id="UP001161691">
    <property type="component" value="Unassembled WGS sequence"/>
</dbReference>
<gene>
    <name evidence="2" type="ORF">KB449_05250</name>
</gene>
<organism evidence="2 3">
    <name type="scientific">Cohnella hashimotonis</name>
    <dbReference type="NCBI Taxonomy" id="2826895"/>
    <lineage>
        <taxon>Bacteria</taxon>
        <taxon>Bacillati</taxon>
        <taxon>Bacillota</taxon>
        <taxon>Bacilli</taxon>
        <taxon>Bacillales</taxon>
        <taxon>Paenibacillaceae</taxon>
        <taxon>Cohnella</taxon>
    </lineage>
</organism>
<feature type="domain" description="Helix-turn-helix conjugative transposon-like" evidence="1">
    <location>
        <begin position="18"/>
        <end position="68"/>
    </location>
</feature>
<dbReference type="Pfam" id="PF12645">
    <property type="entry name" value="HTH_16"/>
    <property type="match status" value="1"/>
</dbReference>
<comment type="caution">
    <text evidence="2">The sequence shown here is derived from an EMBL/GenBank/DDBJ whole genome shotgun (WGS) entry which is preliminary data.</text>
</comment>
<dbReference type="InterPro" id="IPR024760">
    <property type="entry name" value="HTH_dom_conjug_TS-like"/>
</dbReference>
<keyword evidence="3" id="KW-1185">Reference proteome</keyword>
<reference evidence="2" key="1">
    <citation type="submission" date="2023-04" db="EMBL/GenBank/DDBJ databases">
        <title>Comparative genomic analysis of Cohnella hashimotonis sp. nov., isolated from the International Space Station.</title>
        <authorList>
            <person name="Venkateswaran K."/>
            <person name="Simpson A."/>
        </authorList>
    </citation>
    <scope>NUCLEOTIDE SEQUENCE</scope>
    <source>
        <strain evidence="2">F6_2S_P_1</strain>
    </source>
</reference>
<dbReference type="EMBL" id="JAGRPV010000001">
    <property type="protein sequence ID" value="MDI4644356.1"/>
    <property type="molecule type" value="Genomic_DNA"/>
</dbReference>
<accession>A0ABT6TCP8</accession>
<proteinExistence type="predicted"/>
<protein>
    <submittedName>
        <fullName evidence="2">Helix-turn-helix domain-containing protein</fullName>
    </submittedName>
</protein>
<evidence type="ECO:0000313" key="3">
    <source>
        <dbReference type="Proteomes" id="UP001161691"/>
    </source>
</evidence>